<dbReference type="STRING" id="1123034.GCA_000685805_01975"/>
<keyword evidence="4" id="KW-1185">Reference proteome</keyword>
<proteinExistence type="predicted"/>
<evidence type="ECO:0000313" key="3">
    <source>
        <dbReference type="EMBL" id="SUD90637.1"/>
    </source>
</evidence>
<dbReference type="InterPro" id="IPR052698">
    <property type="entry name" value="MoCofactor_Util/Proc"/>
</dbReference>
<reference evidence="3 4" key="1">
    <citation type="submission" date="2018-06" db="EMBL/GenBank/DDBJ databases">
        <authorList>
            <consortium name="Pathogen Informatics"/>
            <person name="Doyle S."/>
        </authorList>
    </citation>
    <scope>NUCLEOTIDE SEQUENCE [LARGE SCALE GENOMIC DNA]</scope>
    <source>
        <strain evidence="3 4">NCTC10526</strain>
    </source>
</reference>
<dbReference type="Gene3D" id="3.40.50.720">
    <property type="entry name" value="NAD(P)-binding Rossmann-like Domain"/>
    <property type="match status" value="1"/>
</dbReference>
<dbReference type="InterPro" id="IPR027051">
    <property type="entry name" value="XdhC_Rossmann_dom"/>
</dbReference>
<evidence type="ECO:0000259" key="2">
    <source>
        <dbReference type="Pfam" id="PF13478"/>
    </source>
</evidence>
<feature type="domain" description="XdhC Rossmann" evidence="2">
    <location>
        <begin position="274"/>
        <end position="421"/>
    </location>
</feature>
<dbReference type="Pfam" id="PF13478">
    <property type="entry name" value="XdhC_C"/>
    <property type="match status" value="1"/>
</dbReference>
<dbReference type="AlphaFoldDB" id="A0A379LL68"/>
<feature type="domain" description="XdhC- CoxI" evidence="1">
    <location>
        <begin position="17"/>
        <end position="77"/>
    </location>
</feature>
<protein>
    <submittedName>
        <fullName evidence="3">Xanthine dehydrogenase accessory protein XdhC</fullName>
    </submittedName>
</protein>
<dbReference type="Proteomes" id="UP000254123">
    <property type="component" value="Unassembled WGS sequence"/>
</dbReference>
<evidence type="ECO:0000313" key="4">
    <source>
        <dbReference type="Proteomes" id="UP000254123"/>
    </source>
</evidence>
<organism evidence="3 4">
    <name type="scientific">Psychrobacter phenylpyruvicus</name>
    <dbReference type="NCBI Taxonomy" id="29432"/>
    <lineage>
        <taxon>Bacteria</taxon>
        <taxon>Pseudomonadati</taxon>
        <taxon>Pseudomonadota</taxon>
        <taxon>Gammaproteobacteria</taxon>
        <taxon>Moraxellales</taxon>
        <taxon>Moraxellaceae</taxon>
        <taxon>Psychrobacter</taxon>
    </lineage>
</organism>
<name>A0A379LL68_9GAMM</name>
<dbReference type="PANTHER" id="PTHR30388">
    <property type="entry name" value="ALDEHYDE OXIDOREDUCTASE MOLYBDENUM COFACTOR ASSEMBLY PROTEIN"/>
    <property type="match status" value="1"/>
</dbReference>
<dbReference type="Pfam" id="PF02625">
    <property type="entry name" value="XdhC_CoxI"/>
    <property type="match status" value="1"/>
</dbReference>
<gene>
    <name evidence="3" type="ORF">NCTC10526_00979</name>
</gene>
<dbReference type="PANTHER" id="PTHR30388:SF6">
    <property type="entry name" value="XANTHINE DEHYDROGENASE SUBUNIT A-RELATED"/>
    <property type="match status" value="1"/>
</dbReference>
<sequence length="463" mass="51439">MNNVSDILKLADQAQSEQIEAVLATVVHTQGSAYRKAGAMMLICADGRSAGMISGGCLEPHIIKKAFWLTRQGPVVQVYQTGDDNYDSAKHESWTENDEADNEDLDNDYFDSELELNFGIGCNGRVHVLFERLATALPLLQSLKQVRQTGKPQNVATLVRYQLSGCQNQAQASHYQNQSRNYQSSGRIESEPPIGLHVDLDQSAITKETVYFNQVSEPVKNNPILNKAVSTLSSEHYAQNKAQFVTLQGLRDNQLQHRVQTQWLVRRLQPQIKLLICGAGNDVMPLVTLAKMQDWHVTVIDSRSHYATRSRFMQADKVLCLPLQDKDTLIELSRNAAVAVMSHSLTQDRARLKVLFAHPPAYLGQLGPKYRTERLINEITEAYDGNVAKLQPGIAKLQYPIGYKLGGEGPEALALGIMAQMNAVMHEVDLSTVDSGNITSKQPTHRSQVDSSQAANARFEVFN</sequence>
<dbReference type="InterPro" id="IPR003777">
    <property type="entry name" value="XdhC_CoxI"/>
</dbReference>
<accession>A0A379LL68</accession>
<dbReference type="RefSeq" id="WP_028859449.1">
    <property type="nucleotide sequence ID" value="NZ_CAJHAQ010000001.1"/>
</dbReference>
<dbReference type="EMBL" id="UGVC01000001">
    <property type="protein sequence ID" value="SUD90637.1"/>
    <property type="molecule type" value="Genomic_DNA"/>
</dbReference>
<evidence type="ECO:0000259" key="1">
    <source>
        <dbReference type="Pfam" id="PF02625"/>
    </source>
</evidence>